<evidence type="ECO:0000256" key="3">
    <source>
        <dbReference type="ARBA" id="ARBA00022679"/>
    </source>
</evidence>
<name>M2P791_9FIRM</name>
<sequence length="190" mass="21384">MEVLKKRILSDGIVIEPDILKVDSFLNHQIDVALFEQIAKEFKRRFKDKPINKIVTIESSGIALAVIASLYFDHCKTVFVKKDESRIIDNHFYKTVIHSYTKDKDYIGIISKKYLNSQDHILIIDDFLANGEACLGIADLAHQAGAVIEGVGIVIEKGFQKGRKRLEEAGLQVESLIIVDGFNDGKVILR</sequence>
<dbReference type="OrthoDB" id="9790678at2"/>
<organism evidence="7 8">
    <name type="scientific">Eggerthia catenaformis OT 569 = DSM 20559</name>
    <dbReference type="NCBI Taxonomy" id="999415"/>
    <lineage>
        <taxon>Bacteria</taxon>
        <taxon>Bacillati</taxon>
        <taxon>Bacillota</taxon>
        <taxon>Erysipelotrichia</taxon>
        <taxon>Erysipelotrichales</taxon>
        <taxon>Coprobacillaceae</taxon>
        <taxon>Eggerthia</taxon>
    </lineage>
</organism>
<dbReference type="InterPro" id="IPR029057">
    <property type="entry name" value="PRTase-like"/>
</dbReference>
<comment type="catalytic activity">
    <reaction evidence="5">
        <text>XMP + diphosphate = xanthine + 5-phospho-alpha-D-ribose 1-diphosphate</text>
        <dbReference type="Rhea" id="RHEA:10800"/>
        <dbReference type="ChEBI" id="CHEBI:17712"/>
        <dbReference type="ChEBI" id="CHEBI:33019"/>
        <dbReference type="ChEBI" id="CHEBI:57464"/>
        <dbReference type="ChEBI" id="CHEBI:58017"/>
        <dbReference type="EC" id="2.4.2.22"/>
    </reaction>
</comment>
<feature type="binding site" evidence="5">
    <location>
        <position position="27"/>
    </location>
    <ligand>
        <name>xanthine</name>
        <dbReference type="ChEBI" id="CHEBI:17712"/>
    </ligand>
</feature>
<proteinExistence type="inferred from homology"/>
<dbReference type="UniPathway" id="UPA00602">
    <property type="reaction ID" value="UER00658"/>
</dbReference>
<gene>
    <name evidence="5" type="primary">xpt</name>
    <name evidence="7" type="ORF">HMPREF9943_01560</name>
</gene>
<dbReference type="SUPFAM" id="SSF53271">
    <property type="entry name" value="PRTase-like"/>
    <property type="match status" value="1"/>
</dbReference>
<dbReference type="GO" id="GO:0032265">
    <property type="term" value="P:XMP salvage"/>
    <property type="evidence" value="ECO:0007669"/>
    <property type="project" value="UniProtKB-UniRule"/>
</dbReference>
<dbReference type="AlphaFoldDB" id="M2P791"/>
<evidence type="ECO:0000313" key="8">
    <source>
        <dbReference type="Proteomes" id="UP000011758"/>
    </source>
</evidence>
<dbReference type="PANTHER" id="PTHR43864:SF1">
    <property type="entry name" value="XANTHINE PHOSPHORIBOSYLTRANSFERASE"/>
    <property type="match status" value="1"/>
</dbReference>
<keyword evidence="1 5" id="KW-0963">Cytoplasm</keyword>
<dbReference type="GO" id="GO:0005737">
    <property type="term" value="C:cytoplasm"/>
    <property type="evidence" value="ECO:0007669"/>
    <property type="project" value="UniProtKB-SubCell"/>
</dbReference>
<comment type="similarity">
    <text evidence="5">Belongs to the purine/pyrimidine phosphoribosyltransferase family. Xpt subfamily.</text>
</comment>
<dbReference type="InterPro" id="IPR000836">
    <property type="entry name" value="PRTase_dom"/>
</dbReference>
<comment type="function">
    <text evidence="5">Converts the preformed base xanthine, a product of nucleic acid breakdown, to xanthosine 5'-monophosphate (XMP), so it can be reused for RNA or DNA synthesis.</text>
</comment>
<dbReference type="Proteomes" id="UP000011758">
    <property type="component" value="Unassembled WGS sequence"/>
</dbReference>
<feature type="binding site" evidence="5">
    <location>
        <begin position="129"/>
        <end position="133"/>
    </location>
    <ligand>
        <name>5-phospho-alpha-D-ribose 1-diphosphate</name>
        <dbReference type="ChEBI" id="CHEBI:58017"/>
    </ligand>
</feature>
<keyword evidence="8" id="KW-1185">Reference proteome</keyword>
<evidence type="ECO:0000256" key="2">
    <source>
        <dbReference type="ARBA" id="ARBA00022676"/>
    </source>
</evidence>
<evidence type="ECO:0000256" key="6">
    <source>
        <dbReference type="NCBIfam" id="TIGR01744"/>
    </source>
</evidence>
<dbReference type="InterPro" id="IPR050118">
    <property type="entry name" value="Pur/Pyrimidine_PRTase"/>
</dbReference>
<dbReference type="eggNOG" id="COG0503">
    <property type="taxonomic scope" value="Bacteria"/>
</dbReference>
<keyword evidence="2 5" id="KW-0328">Glycosyltransferase</keyword>
<dbReference type="NCBIfam" id="TIGR01744">
    <property type="entry name" value="XPRTase"/>
    <property type="match status" value="1"/>
</dbReference>
<evidence type="ECO:0000256" key="5">
    <source>
        <dbReference type="HAMAP-Rule" id="MF_01184"/>
    </source>
</evidence>
<dbReference type="InterPro" id="IPR010079">
    <property type="entry name" value="Xanthine_PRibTrfase"/>
</dbReference>
<protein>
    <recommendedName>
        <fullName evidence="5 6">Xanthine phosphoribosyltransferase</fullName>
        <shortName evidence="5">XPRTase</shortName>
        <ecNumber evidence="5 6">2.4.2.22</ecNumber>
    </recommendedName>
</protein>
<dbReference type="CDD" id="cd06223">
    <property type="entry name" value="PRTases_typeI"/>
    <property type="match status" value="1"/>
</dbReference>
<dbReference type="PANTHER" id="PTHR43864">
    <property type="entry name" value="HYPOXANTHINE/GUANINE PHOSPHORIBOSYLTRANSFERASE"/>
    <property type="match status" value="1"/>
</dbReference>
<keyword evidence="4 5" id="KW-0660">Purine salvage</keyword>
<dbReference type="GO" id="GO:0006166">
    <property type="term" value="P:purine ribonucleoside salvage"/>
    <property type="evidence" value="ECO:0007669"/>
    <property type="project" value="UniProtKB-KW"/>
</dbReference>
<comment type="caution">
    <text evidence="7">The sequence shown here is derived from an EMBL/GenBank/DDBJ whole genome shotgun (WGS) entry which is preliminary data.</text>
</comment>
<evidence type="ECO:0000313" key="7">
    <source>
        <dbReference type="EMBL" id="EMD16157.1"/>
    </source>
</evidence>
<dbReference type="Gene3D" id="3.40.50.2020">
    <property type="match status" value="1"/>
</dbReference>
<dbReference type="GO" id="GO:0000310">
    <property type="term" value="F:xanthine phosphoribosyltransferase activity"/>
    <property type="evidence" value="ECO:0007669"/>
    <property type="project" value="UniProtKB-UniRule"/>
</dbReference>
<feature type="binding site" evidence="5">
    <location>
        <position position="157"/>
    </location>
    <ligand>
        <name>xanthine</name>
        <dbReference type="ChEBI" id="CHEBI:17712"/>
    </ligand>
</feature>
<comment type="subunit">
    <text evidence="5">Homodimer.</text>
</comment>
<comment type="pathway">
    <text evidence="5">Purine metabolism; XMP biosynthesis via salvage pathway; XMP from xanthine: step 1/1.</text>
</comment>
<dbReference type="EC" id="2.4.2.22" evidence="5 6"/>
<dbReference type="STRING" id="999415.HMPREF9943_01560"/>
<accession>M2P791</accession>
<dbReference type="EMBL" id="AGEJ01000024">
    <property type="protein sequence ID" value="EMD16157.1"/>
    <property type="molecule type" value="Genomic_DNA"/>
</dbReference>
<dbReference type="PATRIC" id="fig|999415.3.peg.1587"/>
<feature type="binding site" evidence="5">
    <location>
        <position position="20"/>
    </location>
    <ligand>
        <name>xanthine</name>
        <dbReference type="ChEBI" id="CHEBI:17712"/>
    </ligand>
</feature>
<keyword evidence="3 5" id="KW-0808">Transferase</keyword>
<reference evidence="7 8" key="1">
    <citation type="submission" date="2013-02" db="EMBL/GenBank/DDBJ databases">
        <title>The Genome Sequence of Lactobacillus catenaformis F0143.</title>
        <authorList>
            <consortium name="The Broad Institute Genome Sequencing Platform"/>
            <person name="Earl A."/>
            <person name="Ward D."/>
            <person name="Feldgarden M."/>
            <person name="Gevers D."/>
            <person name="Izard J."/>
            <person name="Blanton J.M."/>
            <person name="Mathney J."/>
            <person name="Dewhirst F.E."/>
            <person name="Young S.K."/>
            <person name="Zeng Q."/>
            <person name="Gargeya S."/>
            <person name="Fitzgerald M."/>
            <person name="Haas B."/>
            <person name="Abouelleil A."/>
            <person name="Alvarado L."/>
            <person name="Arachchi H.M."/>
            <person name="Berlin A."/>
            <person name="Chapman S.B."/>
            <person name="Gearin G."/>
            <person name="Goldberg J."/>
            <person name="Griggs A."/>
            <person name="Gujja S."/>
            <person name="Hansen M."/>
            <person name="Heiman D."/>
            <person name="Howarth C."/>
            <person name="Larimer J."/>
            <person name="Lui A."/>
            <person name="MacDonald P.J.P."/>
            <person name="McCowen C."/>
            <person name="Montmayeur A."/>
            <person name="Murphy C."/>
            <person name="Neiman D."/>
            <person name="Pearson M."/>
            <person name="Priest M."/>
            <person name="Roberts A."/>
            <person name="Saif S."/>
            <person name="Shea T."/>
            <person name="Sisk P."/>
            <person name="Stolte C."/>
            <person name="Sykes S."/>
            <person name="Wortman J."/>
            <person name="Nusbaum C."/>
            <person name="Birren B."/>
        </authorList>
    </citation>
    <scope>NUCLEOTIDE SEQUENCE [LARGE SCALE GENOMIC DNA]</scope>
    <source>
        <strain evidence="7 8">OT 569</strain>
    </source>
</reference>
<comment type="subcellular location">
    <subcellularLocation>
        <location evidence="5">Cytoplasm</location>
    </subcellularLocation>
</comment>
<dbReference type="NCBIfam" id="NF006671">
    <property type="entry name" value="PRK09219.1"/>
    <property type="match status" value="1"/>
</dbReference>
<evidence type="ECO:0000256" key="1">
    <source>
        <dbReference type="ARBA" id="ARBA00022490"/>
    </source>
</evidence>
<evidence type="ECO:0000256" key="4">
    <source>
        <dbReference type="ARBA" id="ARBA00022726"/>
    </source>
</evidence>
<dbReference type="GO" id="GO:0046110">
    <property type="term" value="P:xanthine metabolic process"/>
    <property type="evidence" value="ECO:0007669"/>
    <property type="project" value="UniProtKB-UniRule"/>
</dbReference>
<dbReference type="RefSeq" id="WP_004803780.1">
    <property type="nucleotide sequence ID" value="NZ_KB446649.1"/>
</dbReference>
<dbReference type="HAMAP" id="MF_01184">
    <property type="entry name" value="XPRTase"/>
    <property type="match status" value="1"/>
</dbReference>